<feature type="transmembrane region" description="Helical" evidence="1">
    <location>
        <begin position="60"/>
        <end position="83"/>
    </location>
</feature>
<feature type="transmembrane region" description="Helical" evidence="1">
    <location>
        <begin position="468"/>
        <end position="489"/>
    </location>
</feature>
<accession>A0A931E7I5</accession>
<dbReference type="EMBL" id="JADWYR010000001">
    <property type="protein sequence ID" value="MBG9375699.1"/>
    <property type="molecule type" value="Genomic_DNA"/>
</dbReference>
<dbReference type="SUPFAM" id="SSF81665">
    <property type="entry name" value="Calcium ATPase, transmembrane domain M"/>
    <property type="match status" value="1"/>
</dbReference>
<feature type="transmembrane region" description="Helical" evidence="1">
    <location>
        <begin position="32"/>
        <end position="54"/>
    </location>
</feature>
<gene>
    <name evidence="2" type="ORF">I5907_05605</name>
</gene>
<comment type="caution">
    <text evidence="2">The sequence shown here is derived from an EMBL/GenBank/DDBJ whole genome shotgun (WGS) entry which is preliminary data.</text>
</comment>
<proteinExistence type="predicted"/>
<feature type="transmembrane region" description="Helical" evidence="1">
    <location>
        <begin position="103"/>
        <end position="123"/>
    </location>
</feature>
<keyword evidence="1" id="KW-0812">Transmembrane</keyword>
<evidence type="ECO:0000313" key="2">
    <source>
        <dbReference type="EMBL" id="MBG9375699.1"/>
    </source>
</evidence>
<keyword evidence="1" id="KW-1133">Transmembrane helix</keyword>
<keyword evidence="1" id="KW-0472">Membrane</keyword>
<evidence type="ECO:0000256" key="1">
    <source>
        <dbReference type="SAM" id="Phobius"/>
    </source>
</evidence>
<dbReference type="InterPro" id="IPR023298">
    <property type="entry name" value="ATPase_P-typ_TM_dom_sf"/>
</dbReference>
<feature type="transmembrane region" description="Helical" evidence="1">
    <location>
        <begin position="332"/>
        <end position="358"/>
    </location>
</feature>
<organism evidence="2 3">
    <name type="scientific">Panacibacter microcysteis</name>
    <dbReference type="NCBI Taxonomy" id="2793269"/>
    <lineage>
        <taxon>Bacteria</taxon>
        <taxon>Pseudomonadati</taxon>
        <taxon>Bacteroidota</taxon>
        <taxon>Chitinophagia</taxon>
        <taxon>Chitinophagales</taxon>
        <taxon>Chitinophagaceae</taxon>
        <taxon>Panacibacter</taxon>
    </lineage>
</organism>
<name>A0A931E7I5_9BACT</name>
<keyword evidence="3" id="KW-1185">Reference proteome</keyword>
<protein>
    <submittedName>
        <fullName evidence="2">Uncharacterized protein</fullName>
    </submittedName>
</protein>
<dbReference type="Proteomes" id="UP000628448">
    <property type="component" value="Unassembled WGS sequence"/>
</dbReference>
<dbReference type="RefSeq" id="WP_196989735.1">
    <property type="nucleotide sequence ID" value="NZ_JADWYR010000001.1"/>
</dbReference>
<feature type="transmembrane region" description="Helical" evidence="1">
    <location>
        <begin position="425"/>
        <end position="448"/>
    </location>
</feature>
<sequence length="502" mass="58350">MIRPFIPAFLKRFDDKFLKNNPELWSTRAHLVIYYCIVINIVLALTCYIIPAHALADTTAITWAGFLSIISLLGIIIWIIYLLRFNVFKRFGQISPMRTTIVYLLYFISTAAICSFAYIPALVETIKANRDYSKSKVITDINKMNVYINQLEYSYYNKPWNVDTVVVMDTLPENLKRQYIDVETVDTYEEDYADTTVAFIHGYYKIIDTVELRSKVATADSMVKINDTLYAFFECPDYVFVGESYWRRSSSHKTMSSKEIYDSVLAHYVAPNKKLVKNSLDKLLNKYYLKENEPKYATSYDPQKPKETIDARYRLTTINNGINNYNSKAYRWTGFLGLALLRIIFYTSLIFSIILFVFRHSSIKTFFITLLCLVVLFIISGIFIGLFHSSQAAVYGWYLFYFIIFSVLSILAFTNKKRNIITGIAINSVTLMLAFLPLVVIALTEAIQRNYYYEHMETKTYDPASLDMLFKIAEVAGPVIFILSIFIFMHSLYRKWYSLPQD</sequence>
<feature type="transmembrane region" description="Helical" evidence="1">
    <location>
        <begin position="394"/>
        <end position="413"/>
    </location>
</feature>
<evidence type="ECO:0000313" key="3">
    <source>
        <dbReference type="Proteomes" id="UP000628448"/>
    </source>
</evidence>
<reference evidence="2" key="1">
    <citation type="submission" date="2020-11" db="EMBL/GenBank/DDBJ databases">
        <title>Bacterial whole genome sequence for Panacibacter sp. DH6.</title>
        <authorList>
            <person name="Le V."/>
            <person name="Ko S."/>
            <person name="Ahn C.-Y."/>
            <person name="Oh H.-M."/>
        </authorList>
    </citation>
    <scope>NUCLEOTIDE SEQUENCE</scope>
    <source>
        <strain evidence="2">DH6</strain>
    </source>
</reference>
<dbReference type="AlphaFoldDB" id="A0A931E7I5"/>
<feature type="transmembrane region" description="Helical" evidence="1">
    <location>
        <begin position="365"/>
        <end position="388"/>
    </location>
</feature>